<gene>
    <name evidence="2" type="ORF">BJP34_28855</name>
</gene>
<organism evidence="2 3">
    <name type="scientific">Moorena producens PAL-8-15-08-1</name>
    <dbReference type="NCBI Taxonomy" id="1458985"/>
    <lineage>
        <taxon>Bacteria</taxon>
        <taxon>Bacillati</taxon>
        <taxon>Cyanobacteriota</taxon>
        <taxon>Cyanophyceae</taxon>
        <taxon>Coleofasciculales</taxon>
        <taxon>Coleofasciculaceae</taxon>
        <taxon>Moorena</taxon>
    </lineage>
</organism>
<accession>A0A1D8TZ39</accession>
<dbReference type="KEGG" id="mpro:BJP34_28855"/>
<evidence type="ECO:0000313" key="3">
    <source>
        <dbReference type="Proteomes" id="UP000177870"/>
    </source>
</evidence>
<keyword evidence="1" id="KW-0812">Transmembrane</keyword>
<dbReference type="RefSeq" id="WP_070395311.1">
    <property type="nucleotide sequence ID" value="NZ_CP017599.1"/>
</dbReference>
<dbReference type="Proteomes" id="UP000177870">
    <property type="component" value="Chromosome"/>
</dbReference>
<proteinExistence type="predicted"/>
<name>A0A1D8TZ39_9CYAN</name>
<reference evidence="3" key="1">
    <citation type="submission" date="2016-10" db="EMBL/GenBank/DDBJ databases">
        <title>Comparative genomics uncovers the prolific and rare metabolic potential of the cyanobacterial genus Moorea.</title>
        <authorList>
            <person name="Leao T."/>
            <person name="Castelao G."/>
            <person name="Korobeynikov A."/>
            <person name="Monroe E.A."/>
            <person name="Podell S."/>
            <person name="Glukhov E."/>
            <person name="Allen E."/>
            <person name="Gerwick W.H."/>
            <person name="Gerwick L."/>
        </authorList>
    </citation>
    <scope>NUCLEOTIDE SEQUENCE [LARGE SCALE GENOMIC DNA]</scope>
    <source>
        <strain evidence="3">PAL-8-15-08-1</strain>
    </source>
</reference>
<dbReference type="AlphaFoldDB" id="A0A1D8TZ39"/>
<dbReference type="EMBL" id="CP017599">
    <property type="protein sequence ID" value="AOX02917.1"/>
    <property type="molecule type" value="Genomic_DNA"/>
</dbReference>
<protein>
    <submittedName>
        <fullName evidence="2">Uncharacterized protein</fullName>
    </submittedName>
</protein>
<keyword evidence="1" id="KW-0472">Membrane</keyword>
<evidence type="ECO:0000256" key="1">
    <source>
        <dbReference type="SAM" id="Phobius"/>
    </source>
</evidence>
<sequence>MAKNPYDFDLDGAVSLLIQLAGGAIFTVWGCYAPNLQILNAAAGVAGGAWAIGDNWHVKSQL</sequence>
<keyword evidence="1" id="KW-1133">Transmembrane helix</keyword>
<dbReference type="STRING" id="1458985.BJP34_28855"/>
<feature type="transmembrane region" description="Helical" evidence="1">
    <location>
        <begin position="12"/>
        <end position="32"/>
    </location>
</feature>
<evidence type="ECO:0000313" key="2">
    <source>
        <dbReference type="EMBL" id="AOX02917.1"/>
    </source>
</evidence>